<dbReference type="Pfam" id="PF07698">
    <property type="entry name" value="7TM-7TMR_HD"/>
    <property type="match status" value="1"/>
</dbReference>
<feature type="transmembrane region" description="Helical" evidence="2">
    <location>
        <begin position="534"/>
        <end position="556"/>
    </location>
</feature>
<keyword evidence="4" id="KW-1185">Reference proteome</keyword>
<dbReference type="AlphaFoldDB" id="A0A2Z4FJC4"/>
<feature type="transmembrane region" description="Helical" evidence="2">
    <location>
        <begin position="431"/>
        <end position="451"/>
    </location>
</feature>
<evidence type="ECO:0000256" key="2">
    <source>
        <dbReference type="SAM" id="Phobius"/>
    </source>
</evidence>
<evidence type="ECO:0000256" key="1">
    <source>
        <dbReference type="SAM" id="MobiDB-lite"/>
    </source>
</evidence>
<dbReference type="Pfam" id="PF01966">
    <property type="entry name" value="HD"/>
    <property type="match status" value="1"/>
</dbReference>
<feature type="compositionally biased region" description="Basic and acidic residues" evidence="1">
    <location>
        <begin position="791"/>
        <end position="800"/>
    </location>
</feature>
<dbReference type="OrthoDB" id="9806952at2"/>
<dbReference type="InterPro" id="IPR006674">
    <property type="entry name" value="HD_domain"/>
</dbReference>
<dbReference type="InterPro" id="IPR011621">
    <property type="entry name" value="Metal-dep_PHydrolase_7TM_intra"/>
</dbReference>
<dbReference type="InterPro" id="IPR011624">
    <property type="entry name" value="Metal-dep_PHydrolase_7TM_extra"/>
</dbReference>
<feature type="compositionally biased region" description="Basic and acidic residues" evidence="1">
    <location>
        <begin position="823"/>
        <end position="838"/>
    </location>
</feature>
<dbReference type="Gene3D" id="1.10.3210.10">
    <property type="entry name" value="Hypothetical protein af1432"/>
    <property type="match status" value="1"/>
</dbReference>
<protein>
    <submittedName>
        <fullName evidence="3">Phosphodiesterase</fullName>
    </submittedName>
</protein>
<dbReference type="InterPro" id="IPR052722">
    <property type="entry name" value="PgpH_phosphodiesterase"/>
</dbReference>
<accession>A0A2Z4FJC4</accession>
<dbReference type="KEGG" id="bsed:DN745_05265"/>
<dbReference type="SMART" id="SM00471">
    <property type="entry name" value="HDc"/>
    <property type="match status" value="1"/>
</dbReference>
<name>A0A2Z4FJC4_9DELT</name>
<feature type="transmembrane region" description="Helical" evidence="2">
    <location>
        <begin position="365"/>
        <end position="386"/>
    </location>
</feature>
<feature type="compositionally biased region" description="Basic and acidic residues" evidence="1">
    <location>
        <begin position="852"/>
        <end position="866"/>
    </location>
</feature>
<feature type="transmembrane region" description="Helical" evidence="2">
    <location>
        <begin position="398"/>
        <end position="419"/>
    </location>
</feature>
<keyword evidence="2" id="KW-0472">Membrane</keyword>
<organism evidence="3 4">
    <name type="scientific">Bradymonas sediminis</name>
    <dbReference type="NCBI Taxonomy" id="1548548"/>
    <lineage>
        <taxon>Bacteria</taxon>
        <taxon>Deltaproteobacteria</taxon>
        <taxon>Bradymonadales</taxon>
        <taxon>Bradymonadaceae</taxon>
        <taxon>Bradymonas</taxon>
    </lineage>
</organism>
<dbReference type="Pfam" id="PF07697">
    <property type="entry name" value="7TMR-HDED"/>
    <property type="match status" value="1"/>
</dbReference>
<feature type="transmembrane region" description="Helical" evidence="2">
    <location>
        <begin position="500"/>
        <end position="522"/>
    </location>
</feature>
<dbReference type="SUPFAM" id="SSF109604">
    <property type="entry name" value="HD-domain/PDEase-like"/>
    <property type="match status" value="1"/>
</dbReference>
<dbReference type="NCBIfam" id="TIGR00277">
    <property type="entry name" value="HDIG"/>
    <property type="match status" value="1"/>
</dbReference>
<feature type="transmembrane region" description="Helical" evidence="2">
    <location>
        <begin position="34"/>
        <end position="52"/>
    </location>
</feature>
<feature type="transmembrane region" description="Helical" evidence="2">
    <location>
        <begin position="458"/>
        <end position="480"/>
    </location>
</feature>
<dbReference type="PANTHER" id="PTHR36442">
    <property type="entry name" value="CYCLIC-DI-AMP PHOSPHODIESTERASE PGPH"/>
    <property type="match status" value="1"/>
</dbReference>
<feature type="compositionally biased region" description="Polar residues" evidence="1">
    <location>
        <begin position="870"/>
        <end position="882"/>
    </location>
</feature>
<dbReference type="PANTHER" id="PTHR36442:SF1">
    <property type="entry name" value="CYCLIC-DI-AMP PHOSPHODIESTERASE PGPH"/>
    <property type="match status" value="1"/>
</dbReference>
<proteinExistence type="predicted"/>
<keyword evidence="2" id="KW-0812">Transmembrane</keyword>
<feature type="compositionally biased region" description="Polar residues" evidence="1">
    <location>
        <begin position="804"/>
        <end position="815"/>
    </location>
</feature>
<sequence>MPKPGSKKRGFFSSQGADRQSHLERLLRHPSVQFLAFAAFIAALVAIVSAGFEVRGMSIREDSIGEVARTDIKATRDFEFVESDEAATESARIKVSNSVPPVFDWQEGLAAQMRERTNTAFSSMRQALAARARAYLEANQPALYERLAQETATHDSPQSWLEPIASTRLINWSHELRDEFFDIHINAELSEATFEVFAAEGFSERAQGVVENVIGRVLSNMIVRDMSTLDRHQGQGIYLRRLRGEKLLIVYYITDIREKFVPLARAETLVQKSADEVLANNRSREFRRALIATVSLLVRPNITYNEAKTVEKREAARHAVKDVVVRESFRKGQVVIESGGIITERQYRIVQEMLQEGAFFNRAQVVSGITLLVLLLVGALFVFGRRNLRHFRPSAKDIVFTSTTMVLMLFLIWLGGALFDTLGEQLEWSNAQAWYFLIPVASAGMLIRLVLNNEHAVVFTIIFSALVGMITDSSLYMMFFTLVGTLVGIGAVQQVKHRMALMWSGLWVGAANVAVVLALILLEGELFQLDTLHTMLFAFASGVFSGFFVLAVLPLFETVFGYTTDIKLLELANLNHPLLRELIMRAPGSYHHSMMVGSLSEAAAEAVGANPLLCRVGSYYHDIGKAKNPQYFAENQRLGENPHDKLKPNMSALIIKAHVKDGLEMARQHRLPLELQDFIAQHHGTSLISYFYHRAKSMEDPDISTVDEKDYRYPGPKPQSRETAICLLADGTEAASRALPDPTPARLKGLVQRMINKAFTDGQLDECDLTLKDLNSIAEAFNRTLKGIYHHRPEYPEQKKRTPRQTPATGTAQPASQPPPRGRQADAAKTNESKKTPTREVPAADSSSDVWEITKERVESMQRDADVDGNNDSGDSRATSKSKGADTDDSQKGRESLPRLGPG</sequence>
<feature type="region of interest" description="Disordered" evidence="1">
    <location>
        <begin position="789"/>
        <end position="903"/>
    </location>
</feature>
<dbReference type="InterPro" id="IPR003607">
    <property type="entry name" value="HD/PDEase_dom"/>
</dbReference>
<dbReference type="CDD" id="cd00077">
    <property type="entry name" value="HDc"/>
    <property type="match status" value="1"/>
</dbReference>
<feature type="compositionally biased region" description="Basic and acidic residues" evidence="1">
    <location>
        <begin position="883"/>
        <end position="897"/>
    </location>
</feature>
<dbReference type="EMBL" id="CP030032">
    <property type="protein sequence ID" value="AWV88778.1"/>
    <property type="molecule type" value="Genomic_DNA"/>
</dbReference>
<dbReference type="InterPro" id="IPR006675">
    <property type="entry name" value="HDIG_dom"/>
</dbReference>
<evidence type="ECO:0000313" key="4">
    <source>
        <dbReference type="Proteomes" id="UP000249799"/>
    </source>
</evidence>
<keyword evidence="2" id="KW-1133">Transmembrane helix</keyword>
<dbReference type="Proteomes" id="UP000249799">
    <property type="component" value="Chromosome"/>
</dbReference>
<reference evidence="3 4" key="1">
    <citation type="submission" date="2018-06" db="EMBL/GenBank/DDBJ databases">
        <title>Lujinxingia sediminis gen. nov. sp. nov., a new facultative anaerobic member of the class Deltaproteobacteria, and proposal of Lujinxingaceae fam. nov.</title>
        <authorList>
            <person name="Guo L.-Y."/>
            <person name="Li C.-M."/>
            <person name="Wang S."/>
            <person name="Du Z.-J."/>
        </authorList>
    </citation>
    <scope>NUCLEOTIDE SEQUENCE [LARGE SCALE GENOMIC DNA]</scope>
    <source>
        <strain evidence="3 4">FA350</strain>
    </source>
</reference>
<evidence type="ECO:0000313" key="3">
    <source>
        <dbReference type="EMBL" id="AWV88778.1"/>
    </source>
</evidence>
<gene>
    <name evidence="3" type="ORF">DN745_05265</name>
</gene>